<accession>A0A1E1XH60</accession>
<protein>
    <submittedName>
        <fullName evidence="3">Putative transcriptional coactivator</fullName>
    </submittedName>
</protein>
<dbReference type="InterPro" id="IPR002999">
    <property type="entry name" value="Tudor"/>
</dbReference>
<feature type="compositionally biased region" description="Basic and acidic residues" evidence="1">
    <location>
        <begin position="651"/>
        <end position="665"/>
    </location>
</feature>
<reference evidence="3" key="1">
    <citation type="journal article" date="2017" name="Front. Cell. Infect. Microbiol.">
        <title>The Distinct Transcriptional Response of the Midgut of Amblyomma sculptum and Amblyomma aureolatum Ticks to Rickettsia rickettsii Correlates to Their Differences in Susceptibility to Infection.</title>
        <authorList>
            <person name="Martins L.A."/>
            <person name="Galletti M.F.B.M."/>
            <person name="Ribeiro J.M."/>
            <person name="Fujita A."/>
            <person name="Costa F.B."/>
            <person name="Labruna M.B."/>
            <person name="Daffre S."/>
            <person name="Fogaca A.C."/>
        </authorList>
    </citation>
    <scope>NUCLEOTIDE SEQUENCE</scope>
</reference>
<feature type="compositionally biased region" description="Basic and acidic residues" evidence="1">
    <location>
        <begin position="861"/>
        <end position="871"/>
    </location>
</feature>
<feature type="domain" description="Tudor" evidence="2">
    <location>
        <begin position="70"/>
        <end position="125"/>
    </location>
</feature>
<feature type="compositionally biased region" description="Low complexity" evidence="1">
    <location>
        <begin position="841"/>
        <end position="853"/>
    </location>
</feature>
<feature type="compositionally biased region" description="Low complexity" evidence="1">
    <location>
        <begin position="681"/>
        <end position="691"/>
    </location>
</feature>
<organism evidence="3">
    <name type="scientific">Amblyomma aureolatum</name>
    <dbReference type="NCBI Taxonomy" id="187763"/>
    <lineage>
        <taxon>Eukaryota</taxon>
        <taxon>Metazoa</taxon>
        <taxon>Ecdysozoa</taxon>
        <taxon>Arthropoda</taxon>
        <taxon>Chelicerata</taxon>
        <taxon>Arachnida</taxon>
        <taxon>Acari</taxon>
        <taxon>Parasitiformes</taxon>
        <taxon>Ixodida</taxon>
        <taxon>Ixodoidea</taxon>
        <taxon>Ixodidae</taxon>
        <taxon>Amblyomminae</taxon>
        <taxon>Amblyomma</taxon>
    </lineage>
</organism>
<dbReference type="InterPro" id="IPR035437">
    <property type="entry name" value="SNase_OB-fold_sf"/>
</dbReference>
<proteinExistence type="evidence at transcript level"/>
<dbReference type="GO" id="GO:0005737">
    <property type="term" value="C:cytoplasm"/>
    <property type="evidence" value="ECO:0007669"/>
    <property type="project" value="UniProtKB-ARBA"/>
</dbReference>
<evidence type="ECO:0000259" key="2">
    <source>
        <dbReference type="PROSITE" id="PS50304"/>
    </source>
</evidence>
<feature type="domain" description="Tudor" evidence="2">
    <location>
        <begin position="259"/>
        <end position="319"/>
    </location>
</feature>
<feature type="compositionally biased region" description="Basic and acidic residues" evidence="1">
    <location>
        <begin position="774"/>
        <end position="788"/>
    </location>
</feature>
<evidence type="ECO:0000256" key="1">
    <source>
        <dbReference type="SAM" id="MobiDB-lite"/>
    </source>
</evidence>
<feature type="region of interest" description="Disordered" evidence="1">
    <location>
        <begin position="637"/>
        <end position="731"/>
    </location>
</feature>
<feature type="region of interest" description="Disordered" evidence="1">
    <location>
        <begin position="772"/>
        <end position="792"/>
    </location>
</feature>
<dbReference type="PROSITE" id="PS50304">
    <property type="entry name" value="TUDOR"/>
    <property type="match status" value="3"/>
</dbReference>
<dbReference type="InterPro" id="IPR050621">
    <property type="entry name" value="Tudor_domain_containing"/>
</dbReference>
<feature type="non-terminal residue" evidence="3">
    <location>
        <position position="1"/>
    </location>
</feature>
<feature type="domain" description="Tudor" evidence="2">
    <location>
        <begin position="436"/>
        <end position="500"/>
    </location>
</feature>
<evidence type="ECO:0000313" key="3">
    <source>
        <dbReference type="EMBL" id="JAT98647.1"/>
    </source>
</evidence>
<feature type="compositionally biased region" description="Basic and acidic residues" evidence="1">
    <location>
        <begin position="692"/>
        <end position="710"/>
    </location>
</feature>
<name>A0A1E1XH60_9ACAR</name>
<dbReference type="AlphaFoldDB" id="A0A1E1XH60"/>
<dbReference type="Gene3D" id="2.30.30.140">
    <property type="match status" value="3"/>
</dbReference>
<dbReference type="Pfam" id="PF00567">
    <property type="entry name" value="TUDOR"/>
    <property type="match status" value="3"/>
</dbReference>
<sequence length="1023" mass="109099">RSTQPHFRRGPIVPCYPPLSKISGKMLAIVMHVEDLSCFYVMPKDQESAMDDLSERLQMHYEETPEPVVEPLPRLPCVALYQSDNIWYRAKVVPDGSCVQFIDYGNVDLVPEVRAIAAEFLEVPPFCYKCKLDGAKDLADISGVVDAFKNMVSDKPVEVEVVTWGPEVTVRLCEGGEDVGTTLKNKFASSEAPTLESRETAETEVPAAVAMSREAGVVSHVDALNSFYVQFSARLGDLDAMGEKLQEALASGTAAAVETPDSNTLYAALYTEDSLWYRARVEGPGEDGSGLRVRFVDYGNAETVESVVPLGSEDLQVEPFCVECRLAGINAADNTSALEKFKELVLESDLLVETVAPGKPMAVRLFTADGGNLLSELPLPKRFGTTEVPLHQKVAVQISHIESATDFYVNLSDSLDDLASLAEQLPNVPAIDNTPADYTSLPCMVYWTDELPYRITVLKDNVECVAEGPALALVKFVDYGNTDTVNRAGIRPLPDGLVDIPPFAINCTLDVPEGKLGKGAIEKLQLLAESDPTTLLAEFLEQRDGRYVVRLLDMGINILERLLQGTSQDASTEDASSLVNSDVQNGSVLAEIPKASFEVPDANRASSPNTECIDKGGDLNSTALAADVTSCSFKEDSAVENDAEAEGDTQAIKEDGLHQDEEKVTEPAVEVGQSELEEVTTEVSSVGVASEDMTRNETEHEKTDDSDKDQTALVEEEVLPEESERHDDNLPVVTEADAIPEGHEGSAASLPTVSEGGAHLKEAEDRVTNLSAVSKDDMLPEEPCRDEANLSVPTEEYTLSEDVFEAAVFEDFVSDDNVDNAAADAPLEDTAGVAAAEGTFSSTETGHVTSTTEVSEESVEVEEKYAQKPMDETADSGESEAKSLDGHMDASLANCHVPATSSGGPCSMPAVREETTAQEQQVAGSTVDDGAPPKSSTSTPEAGDAPSLTQRAGANDSSATGAVASSEFGAGGDAEPATVPHSTVAEPSPTTPSHRSVGKMSLDDRPIPGVCTNAELLGAPSDT</sequence>
<dbReference type="EMBL" id="GFAC01000541">
    <property type="protein sequence ID" value="JAT98647.1"/>
    <property type="molecule type" value="mRNA"/>
</dbReference>
<dbReference type="SUPFAM" id="SSF63748">
    <property type="entry name" value="Tudor/PWWP/MBT"/>
    <property type="match status" value="3"/>
</dbReference>
<feature type="compositionally biased region" description="Basic and acidic residues" evidence="1">
    <location>
        <begin position="879"/>
        <end position="888"/>
    </location>
</feature>
<feature type="compositionally biased region" description="Acidic residues" evidence="1">
    <location>
        <begin position="638"/>
        <end position="647"/>
    </location>
</feature>
<feature type="compositionally biased region" description="Polar residues" evidence="1">
    <location>
        <begin position="947"/>
        <end position="960"/>
    </location>
</feature>
<dbReference type="SMART" id="SM00333">
    <property type="entry name" value="TUDOR"/>
    <property type="match status" value="3"/>
</dbReference>
<feature type="region of interest" description="Disordered" evidence="1">
    <location>
        <begin position="829"/>
        <end position="1023"/>
    </location>
</feature>
<dbReference type="Gene3D" id="2.40.50.90">
    <property type="match status" value="3"/>
</dbReference>
<dbReference type="PANTHER" id="PTHR22948:SF76">
    <property type="entry name" value="FI20010P1-RELATED"/>
    <property type="match status" value="1"/>
</dbReference>
<dbReference type="PANTHER" id="PTHR22948">
    <property type="entry name" value="TUDOR DOMAIN CONTAINING PROTEIN"/>
    <property type="match status" value="1"/>
</dbReference>